<proteinExistence type="predicted"/>
<gene>
    <name evidence="1" type="ORF">LBRM2904_30.1260</name>
</gene>
<dbReference type="PANTHER" id="PTHR12480">
    <property type="entry name" value="ARGININE DEMETHYLASE AND LYSYL-HYDROXYLASE JMJD"/>
    <property type="match status" value="1"/>
</dbReference>
<dbReference type="Proteomes" id="UP000319462">
    <property type="component" value="Chromosome 30"/>
</dbReference>
<evidence type="ECO:0000313" key="1">
    <source>
        <dbReference type="EMBL" id="SYZ67940.1"/>
    </source>
</evidence>
<accession>A0A3P3ZCH6</accession>
<dbReference type="Gene3D" id="2.60.120.650">
    <property type="entry name" value="Cupin"/>
    <property type="match status" value="1"/>
</dbReference>
<dbReference type="SUPFAM" id="SSF51197">
    <property type="entry name" value="Clavaminate synthase-like"/>
    <property type="match status" value="1"/>
</dbReference>
<dbReference type="GO" id="GO:0000987">
    <property type="term" value="F:cis-regulatory region sequence-specific DNA binding"/>
    <property type="evidence" value="ECO:0007669"/>
    <property type="project" value="TreeGrafter"/>
</dbReference>
<evidence type="ECO:0000313" key="2">
    <source>
        <dbReference type="Proteomes" id="UP000319462"/>
    </source>
</evidence>
<protein>
    <submittedName>
        <fullName evidence="1">Hypothetical_protein</fullName>
    </submittedName>
</protein>
<reference evidence="1 2" key="1">
    <citation type="submission" date="2018-09" db="EMBL/GenBank/DDBJ databases">
        <authorList>
            <person name="Peiro R."/>
            <person name="Begona"/>
            <person name="Cbmso G."/>
            <person name="Lopez M."/>
            <person name="Gonzalez S."/>
        </authorList>
    </citation>
    <scope>NUCLEOTIDE SEQUENCE [LARGE SCALE GENOMIC DNA]</scope>
</reference>
<dbReference type="AlphaFoldDB" id="A0A3P3ZCH6"/>
<dbReference type="GO" id="GO:0005634">
    <property type="term" value="C:nucleus"/>
    <property type="evidence" value="ECO:0007669"/>
    <property type="project" value="TreeGrafter"/>
</dbReference>
<dbReference type="InterPro" id="IPR050910">
    <property type="entry name" value="JMJD6_ArgDemeth/LysHydrox"/>
</dbReference>
<name>A0A3P3ZCH6_LEIBR</name>
<dbReference type="EMBL" id="LS997629">
    <property type="protein sequence ID" value="SYZ67940.1"/>
    <property type="molecule type" value="Genomic_DNA"/>
</dbReference>
<sequence>MFVFDKKVLTSCTALRADYAIPPYFREDFFSYRIEEDRPHYHWLLVGPDDSGSSFRTDPHGTSAWNAVLSGWRFTPLHAVPLGVKEKWIHSDY</sequence>
<organism evidence="1 2">
    <name type="scientific">Leishmania braziliensis MHOM/BR/75/M2904</name>
    <dbReference type="NCBI Taxonomy" id="420245"/>
    <lineage>
        <taxon>Eukaryota</taxon>
        <taxon>Discoba</taxon>
        <taxon>Euglenozoa</taxon>
        <taxon>Kinetoplastea</taxon>
        <taxon>Metakinetoplastina</taxon>
        <taxon>Trypanosomatida</taxon>
        <taxon>Trypanosomatidae</taxon>
        <taxon>Leishmaniinae</taxon>
        <taxon>Leishmania</taxon>
        <taxon>Leishmania braziliensis species complex</taxon>
    </lineage>
</organism>
<dbReference type="PANTHER" id="PTHR12480:SF21">
    <property type="entry name" value="JMJC DOMAIN-CONTAINING PROTEIN 8"/>
    <property type="match status" value="1"/>
</dbReference>